<dbReference type="PANTHER" id="PTHR12484">
    <property type="entry name" value="B-LYMPHOCYTE ANTIGEN-RELATED"/>
    <property type="match status" value="1"/>
</dbReference>
<evidence type="ECO:0000313" key="5">
    <source>
        <dbReference type="EMBL" id="KAF8764653.1"/>
    </source>
</evidence>
<sequence>MNVSEASNFESSLGLYLKPVSRIKINVQLPKLSVPGQSISTWQVMEKLKETIRPDTFLYLKSLKITATVIKFEGELETKSSSERALARLRAVGSLKLNGFSERLQIRAAHATSIGPTRHDWESFFRDAKGVNEMRPGERPDTIHVEELPVCWFTENGKFTNPNEKLLRKAFGTFGKIRRIEIPPKTTPSSSMFGKTSSLHNDLLFEAYIQYEEYVEFVIAMESLRGKKLLYKGPDGKVYSADIKVDFDRTNYLSERCIKQRAVEAKKASLSEDIKVAAKEVEQLEISQKSKVKVLDKNSTTVLETKIYPPPFINQEEAQTEAQLLLKELLHRAEISEQCKEKQLKLPSTNLQSEDKSSKSFSTKDPTTSKMLKKMINKRNHIV</sequence>
<protein>
    <submittedName>
        <fullName evidence="5">A-kinase anchor protein 17A like protein</fullName>
    </submittedName>
</protein>
<organism evidence="5 6">
    <name type="scientific">Argiope bruennichi</name>
    <name type="common">Wasp spider</name>
    <name type="synonym">Aranea bruennichi</name>
    <dbReference type="NCBI Taxonomy" id="94029"/>
    <lineage>
        <taxon>Eukaryota</taxon>
        <taxon>Metazoa</taxon>
        <taxon>Ecdysozoa</taxon>
        <taxon>Arthropoda</taxon>
        <taxon>Chelicerata</taxon>
        <taxon>Arachnida</taxon>
        <taxon>Araneae</taxon>
        <taxon>Araneomorphae</taxon>
        <taxon>Entelegynae</taxon>
        <taxon>Araneoidea</taxon>
        <taxon>Araneidae</taxon>
        <taxon>Argiope</taxon>
    </lineage>
</organism>
<keyword evidence="1 2" id="KW-0694">RNA-binding</keyword>
<reference evidence="5" key="1">
    <citation type="journal article" date="2020" name="bioRxiv">
        <title>Chromosome-level reference genome of the European wasp spider Argiope bruennichi: a resource for studies on range expansion and evolutionary adaptation.</title>
        <authorList>
            <person name="Sheffer M.M."/>
            <person name="Hoppe A."/>
            <person name="Krehenwinkel H."/>
            <person name="Uhl G."/>
            <person name="Kuss A.W."/>
            <person name="Jensen L."/>
            <person name="Jensen C."/>
            <person name="Gillespie R.G."/>
            <person name="Hoff K.J."/>
            <person name="Prost S."/>
        </authorList>
    </citation>
    <scope>NUCLEOTIDE SEQUENCE</scope>
</reference>
<dbReference type="Proteomes" id="UP000807504">
    <property type="component" value="Unassembled WGS sequence"/>
</dbReference>
<name>A0A8T0E2I3_ARGBR</name>
<dbReference type="InterPro" id="IPR035979">
    <property type="entry name" value="RBD_domain_sf"/>
</dbReference>
<evidence type="ECO:0000313" key="6">
    <source>
        <dbReference type="Proteomes" id="UP000807504"/>
    </source>
</evidence>
<proteinExistence type="predicted"/>
<dbReference type="GO" id="GO:0003723">
    <property type="term" value="F:RNA binding"/>
    <property type="evidence" value="ECO:0007669"/>
    <property type="project" value="UniProtKB-UniRule"/>
</dbReference>
<dbReference type="PANTHER" id="PTHR12484:SF4">
    <property type="entry name" value="A-KINASE ANCHOR PROTEIN 17A"/>
    <property type="match status" value="1"/>
</dbReference>
<comment type="caution">
    <text evidence="5">The sequence shown here is derived from an EMBL/GenBank/DDBJ whole genome shotgun (WGS) entry which is preliminary data.</text>
</comment>
<reference evidence="5" key="2">
    <citation type="submission" date="2020-06" db="EMBL/GenBank/DDBJ databases">
        <authorList>
            <person name="Sheffer M."/>
        </authorList>
    </citation>
    <scope>NUCLEOTIDE SEQUENCE</scope>
</reference>
<dbReference type="EMBL" id="JABXBU010002231">
    <property type="protein sequence ID" value="KAF8764653.1"/>
    <property type="molecule type" value="Genomic_DNA"/>
</dbReference>
<dbReference type="PROSITE" id="PS50102">
    <property type="entry name" value="RRM"/>
    <property type="match status" value="1"/>
</dbReference>
<dbReference type="InterPro" id="IPR056852">
    <property type="entry name" value="AK17A/B"/>
</dbReference>
<evidence type="ECO:0000259" key="4">
    <source>
        <dbReference type="PROSITE" id="PS50102"/>
    </source>
</evidence>
<dbReference type="InterPro" id="IPR000504">
    <property type="entry name" value="RRM_dom"/>
</dbReference>
<evidence type="ECO:0000256" key="2">
    <source>
        <dbReference type="PROSITE-ProRule" id="PRU00176"/>
    </source>
</evidence>
<keyword evidence="6" id="KW-1185">Reference proteome</keyword>
<feature type="domain" description="RRM" evidence="4">
    <location>
        <begin position="141"/>
        <end position="250"/>
    </location>
</feature>
<accession>A0A8T0E2I3</accession>
<dbReference type="Pfam" id="PF25015">
    <property type="entry name" value="RBD_AKAP-17A"/>
    <property type="match status" value="1"/>
</dbReference>
<feature type="region of interest" description="Disordered" evidence="3">
    <location>
        <begin position="346"/>
        <end position="369"/>
    </location>
</feature>
<dbReference type="AlphaFoldDB" id="A0A8T0E2I3"/>
<gene>
    <name evidence="5" type="ORF">HNY73_022708</name>
</gene>
<dbReference type="SUPFAM" id="SSF54928">
    <property type="entry name" value="RNA-binding domain, RBD"/>
    <property type="match status" value="1"/>
</dbReference>
<feature type="compositionally biased region" description="Polar residues" evidence="3">
    <location>
        <begin position="359"/>
        <end position="369"/>
    </location>
</feature>
<evidence type="ECO:0000256" key="1">
    <source>
        <dbReference type="ARBA" id="ARBA00022884"/>
    </source>
</evidence>
<evidence type="ECO:0000256" key="3">
    <source>
        <dbReference type="SAM" id="MobiDB-lite"/>
    </source>
</evidence>